<feature type="transmembrane region" description="Helical" evidence="6">
    <location>
        <begin position="58"/>
        <end position="77"/>
    </location>
</feature>
<feature type="transmembrane region" description="Helical" evidence="6">
    <location>
        <begin position="238"/>
        <end position="259"/>
    </location>
</feature>
<evidence type="ECO:0000259" key="7">
    <source>
        <dbReference type="Pfam" id="PF02687"/>
    </source>
</evidence>
<keyword evidence="4 6" id="KW-1133">Transmembrane helix</keyword>
<dbReference type="PANTHER" id="PTHR46795">
    <property type="entry name" value="ABC TRANSPORTER PERMEASE-RELATED-RELATED"/>
    <property type="match status" value="1"/>
</dbReference>
<evidence type="ECO:0000256" key="3">
    <source>
        <dbReference type="ARBA" id="ARBA00022692"/>
    </source>
</evidence>
<evidence type="ECO:0000256" key="6">
    <source>
        <dbReference type="SAM" id="Phobius"/>
    </source>
</evidence>
<comment type="subcellular location">
    <subcellularLocation>
        <location evidence="1">Cell membrane</location>
        <topology evidence="1">Multi-pass membrane protein</topology>
    </subcellularLocation>
</comment>
<feature type="transmembrane region" description="Helical" evidence="6">
    <location>
        <begin position="17"/>
        <end position="38"/>
    </location>
</feature>
<feature type="transmembrane region" description="Helical" evidence="6">
    <location>
        <begin position="675"/>
        <end position="698"/>
    </location>
</feature>
<organism evidence="8 9">
    <name type="scientific">Ruminococcus turbiniformis</name>
    <dbReference type="NCBI Taxonomy" id="2881258"/>
    <lineage>
        <taxon>Bacteria</taxon>
        <taxon>Bacillati</taxon>
        <taxon>Bacillota</taxon>
        <taxon>Clostridia</taxon>
        <taxon>Eubacteriales</taxon>
        <taxon>Oscillospiraceae</taxon>
        <taxon>Ruminococcus</taxon>
    </lineage>
</organism>
<keyword evidence="3 6" id="KW-0812">Transmembrane</keyword>
<evidence type="ECO:0000313" key="9">
    <source>
        <dbReference type="Proteomes" id="UP001198151"/>
    </source>
</evidence>
<feature type="transmembrane region" description="Helical" evidence="6">
    <location>
        <begin position="618"/>
        <end position="641"/>
    </location>
</feature>
<evidence type="ECO:0000256" key="2">
    <source>
        <dbReference type="ARBA" id="ARBA00022475"/>
    </source>
</evidence>
<feature type="domain" description="ABC3 transporter permease C-terminal" evidence="7">
    <location>
        <begin position="61"/>
        <end position="180"/>
    </location>
</feature>
<dbReference type="Pfam" id="PF02687">
    <property type="entry name" value="FtsX"/>
    <property type="match status" value="2"/>
</dbReference>
<proteinExistence type="predicted"/>
<feature type="transmembrane region" description="Helical" evidence="6">
    <location>
        <begin position="111"/>
        <end position="135"/>
    </location>
</feature>
<feature type="transmembrane region" description="Helical" evidence="6">
    <location>
        <begin position="155"/>
        <end position="174"/>
    </location>
</feature>
<feature type="transmembrane region" description="Helical" evidence="6">
    <location>
        <begin position="362"/>
        <end position="385"/>
    </location>
</feature>
<dbReference type="RefSeq" id="WP_227706659.1">
    <property type="nucleotide sequence ID" value="NZ_JAJEQX010000004.1"/>
</dbReference>
<name>A0ABS8FTY3_9FIRM</name>
<keyword evidence="9" id="KW-1185">Reference proteome</keyword>
<dbReference type="InterPro" id="IPR003838">
    <property type="entry name" value="ABC3_permease_C"/>
</dbReference>
<dbReference type="EMBL" id="JAJEQX010000004">
    <property type="protein sequence ID" value="MCC2253506.1"/>
    <property type="molecule type" value="Genomic_DNA"/>
</dbReference>
<feature type="transmembrane region" description="Helical" evidence="6">
    <location>
        <begin position="271"/>
        <end position="293"/>
    </location>
</feature>
<comment type="caution">
    <text evidence="8">The sequence shown here is derived from an EMBL/GenBank/DDBJ whole genome shotgun (WGS) entry which is preliminary data.</text>
</comment>
<evidence type="ECO:0000313" key="8">
    <source>
        <dbReference type="EMBL" id="MCC2253506.1"/>
    </source>
</evidence>
<dbReference type="PANTHER" id="PTHR46795:SF3">
    <property type="entry name" value="ABC TRANSPORTER PERMEASE"/>
    <property type="match status" value="1"/>
</dbReference>
<keyword evidence="2" id="KW-1003">Cell membrane</keyword>
<evidence type="ECO:0000256" key="1">
    <source>
        <dbReference type="ARBA" id="ARBA00004651"/>
    </source>
</evidence>
<feature type="transmembrane region" description="Helical" evidence="6">
    <location>
        <begin position="718"/>
        <end position="740"/>
    </location>
</feature>
<protein>
    <submittedName>
        <fullName evidence="8">ABC transporter permease</fullName>
    </submittedName>
</protein>
<feature type="domain" description="ABC3 transporter permease C-terminal" evidence="7">
    <location>
        <begin position="629"/>
        <end position="744"/>
    </location>
</feature>
<feature type="transmembrane region" description="Helical" evidence="6">
    <location>
        <begin position="200"/>
        <end position="218"/>
    </location>
</feature>
<dbReference type="Proteomes" id="UP001198151">
    <property type="component" value="Unassembled WGS sequence"/>
</dbReference>
<evidence type="ECO:0000256" key="4">
    <source>
        <dbReference type="ARBA" id="ARBA00022989"/>
    </source>
</evidence>
<accession>A0ABS8FTY3</accession>
<keyword evidence="5 6" id="KW-0472">Membrane</keyword>
<reference evidence="8 9" key="1">
    <citation type="submission" date="2021-10" db="EMBL/GenBank/DDBJ databases">
        <title>Anaerobic single-cell dispensing facilitates the cultivation of human gut bacteria.</title>
        <authorList>
            <person name="Afrizal A."/>
        </authorList>
    </citation>
    <scope>NUCLEOTIDE SEQUENCE [LARGE SCALE GENOMIC DNA]</scope>
    <source>
        <strain evidence="8 9">CLA-AA-H200</strain>
    </source>
</reference>
<gene>
    <name evidence="8" type="ORF">LKD70_03465</name>
</gene>
<feature type="transmembrane region" description="Helical" evidence="6">
    <location>
        <begin position="305"/>
        <end position="324"/>
    </location>
</feature>
<evidence type="ECO:0000256" key="5">
    <source>
        <dbReference type="ARBA" id="ARBA00023136"/>
    </source>
</evidence>
<dbReference type="InterPro" id="IPR052536">
    <property type="entry name" value="ABC-4_Integral_Memb_Prot"/>
</dbReference>
<sequence length="748" mass="84256">MYARLIFRNVRRSSKDYLIYLVTLTICVMLFYAFLSISSRYYRPDLGTEYDVTVLSDGMKIAVCAVALLLLFLIRYVNGYMLKRRQKEFAVESVIGMEAGTVARMFLAETLVMGALSIVLGILLGAVCSQFVTAMLLHDYGQDFELTWTLFPDTALMTAGFFVIIFLLVGGANVRTIKKIRIIDMINAERRNEPPLKKNRFMPVVTLIWLFVLVWMSVSGIRLRYYYFDSRFDVPVHIMFWANILVPAAGALCGAALFASGKRGKQSCVAFECAAAILAAFSNAAVLMMRGPYMLSYDAGIMNKYMLFLLADMLYLICGIVYLSNSGLVSWKEKSPENRYRGTSLFLLGQITSKLAANTKTMILICITLGMAVVLFLISPVLTGWSLGYLDVRSLYDIQISSRYNDVMSEEDLYQGDYEPVTEVLREKGIETAEECTFSLYLPEREEFHSRIKWEFPVAAMSLSDYNGIREMLGYEPVSLGEDEFTTQWQSIASEEEKAEFLTEHQQVGTDAGVLSLAENSCYEEPIGETVYNSYTNVVYIFPDSVCEDLMGVMRNRYIMTERPVPFADAQEIARAFAEVYPEDPGESGSGEGMRDTGMQYTIRLNTLQVNSLLANNFMLKAVMTYGGIVLMVICLTVLSLQQLLDASQYRYRFSVLRSLGVEEREIRRLVFRQLGVWFGLPVALALVISCVVVAGFIQTFSAEISAYIGAETLLMQLGITVLILAMLLVCYFISTWILFRRAVGEAQ</sequence>